<dbReference type="SUPFAM" id="SSF52540">
    <property type="entry name" value="P-loop containing nucleoside triphosphate hydrolases"/>
    <property type="match status" value="1"/>
</dbReference>
<dbReference type="Gene3D" id="3.40.50.300">
    <property type="entry name" value="P-loop containing nucleotide triphosphate hydrolases"/>
    <property type="match status" value="2"/>
</dbReference>
<dbReference type="CDD" id="cd18796">
    <property type="entry name" value="SF2_C_LHR"/>
    <property type="match status" value="1"/>
</dbReference>
<name>A0ABW9QUL9_9ACTN</name>
<feature type="domain" description="Helicase C-terminal" evidence="10">
    <location>
        <begin position="295"/>
        <end position="467"/>
    </location>
</feature>
<dbReference type="InterPro" id="IPR045628">
    <property type="entry name" value="Lhr_WH_dom"/>
</dbReference>
<feature type="non-terminal residue" evidence="11">
    <location>
        <position position="1297"/>
    </location>
</feature>
<comment type="caution">
    <text evidence="11">The sequence shown here is derived from an EMBL/GenBank/DDBJ whole genome shotgun (WGS) entry which is preliminary data.</text>
</comment>
<dbReference type="InterPro" id="IPR055368">
    <property type="entry name" value="WH3_Lhr"/>
</dbReference>
<organism evidence="11 12">
    <name type="scientific">Acidiferrimicrobium australe</name>
    <dbReference type="NCBI Taxonomy" id="2664430"/>
    <lineage>
        <taxon>Bacteria</taxon>
        <taxon>Bacillati</taxon>
        <taxon>Actinomycetota</taxon>
        <taxon>Acidimicrobiia</taxon>
        <taxon>Acidimicrobiales</taxon>
        <taxon>Acidimicrobiaceae</taxon>
        <taxon>Acidiferrimicrobium</taxon>
    </lineage>
</organism>
<feature type="domain" description="Helicase ATP-binding" evidence="9">
    <location>
        <begin position="26"/>
        <end position="230"/>
    </location>
</feature>
<evidence type="ECO:0000256" key="8">
    <source>
        <dbReference type="ARBA" id="ARBA00023235"/>
    </source>
</evidence>
<keyword evidence="8" id="KW-0413">Isomerase</keyword>
<keyword evidence="3" id="KW-0378">Hydrolase</keyword>
<dbReference type="PANTHER" id="PTHR47962">
    <property type="entry name" value="ATP-DEPENDENT HELICASE LHR-RELATED-RELATED"/>
    <property type="match status" value="1"/>
</dbReference>
<keyword evidence="12" id="KW-1185">Reference proteome</keyword>
<keyword evidence="5" id="KW-0067">ATP-binding</keyword>
<evidence type="ECO:0000259" key="9">
    <source>
        <dbReference type="PROSITE" id="PS51192"/>
    </source>
</evidence>
<keyword evidence="1" id="KW-0547">Nucleotide-binding</keyword>
<dbReference type="PANTHER" id="PTHR47962:SF5">
    <property type="entry name" value="ATP-DEPENDENT HELICASE LHR-RELATED"/>
    <property type="match status" value="1"/>
</dbReference>
<dbReference type="InterPro" id="IPR027417">
    <property type="entry name" value="P-loop_NTPase"/>
</dbReference>
<keyword evidence="7" id="KW-0234">DNA repair</keyword>
<proteinExistence type="predicted"/>
<dbReference type="Proteomes" id="UP000437736">
    <property type="component" value="Unassembled WGS sequence"/>
</dbReference>
<keyword evidence="4 11" id="KW-0347">Helicase</keyword>
<evidence type="ECO:0000256" key="2">
    <source>
        <dbReference type="ARBA" id="ARBA00022763"/>
    </source>
</evidence>
<keyword evidence="2" id="KW-0227">DNA damage</keyword>
<dbReference type="PROSITE" id="PS51194">
    <property type="entry name" value="HELICASE_CTER"/>
    <property type="match status" value="1"/>
</dbReference>
<reference evidence="11 12" key="1">
    <citation type="submission" date="2019-11" db="EMBL/GenBank/DDBJ databases">
        <title>Acidiferrimicrobium australis gen. nov., sp. nov., an acidophilic and obligately heterotrophic, member of the Actinobacteria that catalyses dissimilatory oxido- reduction of iron isolated from metal-rich acidic water in Chile.</title>
        <authorList>
            <person name="Gonzalez D."/>
            <person name="Huber K."/>
            <person name="Hedrich S."/>
            <person name="Rojas-Villalobos C."/>
            <person name="Quatrini R."/>
            <person name="Dinamarca M.A."/>
            <person name="Schwarz A."/>
            <person name="Canales C."/>
            <person name="Nancucheo I."/>
        </authorList>
    </citation>
    <scope>NUCLEOTIDE SEQUENCE [LARGE SCALE GENOMIC DNA]</scope>
    <source>
        <strain evidence="11 12">USS-CCA1</strain>
    </source>
</reference>
<accession>A0ABW9QUL9</accession>
<evidence type="ECO:0000313" key="11">
    <source>
        <dbReference type="EMBL" id="MST33260.1"/>
    </source>
</evidence>
<protein>
    <submittedName>
        <fullName evidence="11">DEAD/DEAH box helicase</fullName>
    </submittedName>
</protein>
<evidence type="ECO:0000259" key="10">
    <source>
        <dbReference type="PROSITE" id="PS51194"/>
    </source>
</evidence>
<dbReference type="Pfam" id="PF23235">
    <property type="entry name" value="WHD_3rd_Lhr"/>
    <property type="match status" value="1"/>
</dbReference>
<dbReference type="SMART" id="SM00487">
    <property type="entry name" value="DEXDc"/>
    <property type="match status" value="1"/>
</dbReference>
<sequence>MAFSAPTRAWFESAFEAPTAAQERGWDAIGRGDHTLILAPTGSGKTLAAFLWALDRLLAEPPVGPRCRVLYVSPLKALTYDVERNLRAPLTGIAREAARLGLEVPEIRVATRTGDTPAEDRSAMVRNPPDILITTPESLYLLLSSRAAPLLAGVEHVIVDEIHAVAGTKRGAHLALSLERLAHLAAHPPAPGRRQPAATPHAFQRIGLSATQRPLEELARFLGGQDTEGRPRPVTVVDAGVRKALELQIVVPVEDMGQLGKPLADAEDDEDLIMRGAAAGTPEVRASIWPAIYPRLLELVRAHRSTLIFVNSRRLAERLAARLNELAAAEEDPAAGHDAHAQGGSSYLGAGAPAALVRAHHGSIAREQRLEIEDALKAGRLPGLVATSSLELGIDMGAVDLVVQVEAPASVASGLQRIGRAGHQVGEPSRGRLFPKFRHDLLVSAVVAERMHAGLVEETKVPRNALDVLAQQVVAHVAAAERPVPVDEVAAIARGAYPYVDLAPAALEGVLDMLAGRYPSDEFAELRPRLVWDRVDGTLAARPGAKMLAVTSGGTIPDRGLYGVFTPEGGRVGELDEEMVYESRVGETFLLGATTWRIEDITRDRVVVSPAPGVPGKMPFWHGDNPGRPFELGTAVGAFTRSLAERTDESLRDGCDLDERAVRNLRAYVAEELEATGGLLPTDRQIVVERFRDELGDWRLCVLSPFGARVHAPWAMAIEARLRRDAGGDADGLEALQAVWSDDGIILRLPEADEPPDVGVVALDPEEVEDLVVGAVGASAVFAARFRENAARALLLPRRRPGSRTPLWQLRQRAADLLAVASGHGQFPILLETYRECLRDQFDLPALAGLMRDVAARRVRVSGVDLAAPSPFASGLVSSYVAAFMYEGDAPLAERRAQALTLDRRMLAELLGSDELRDLLDPGVLEALEAELQALDERRAVSSADGVADLLRRLGDLTLDEVAARSVPAFDAPGAVAGLVRARRVLAVRVAGEERLVVAEDAARYRDGLGVSLPPGLPDALLEPVADARLQLVRRWARVHGPFTPAEPAARLGVALGEVRDVLARLEADGRLERGAFRPGGSGEEWCDTDVLRLLRQRSLAALRREVAPTEAEALARFLPAWHGVAPVGAEPPAGGVDRLYEVIGQLQGLPIPASVLERDILASRVRGYSPLLLDELLAAGDVCWVGAGNLGRDDGRVVLAHRHQAGLLLPRLGYGSGPWAGGTDRPEGGLHEHLRAVLASRGACFFRELGTPGATDQDLLEALWDLVWAGEVTNDAFAAVRATVGSGRRPGRRAPS</sequence>
<evidence type="ECO:0000256" key="1">
    <source>
        <dbReference type="ARBA" id="ARBA00022741"/>
    </source>
</evidence>
<dbReference type="PROSITE" id="PS51192">
    <property type="entry name" value="HELICASE_ATP_BIND_1"/>
    <property type="match status" value="1"/>
</dbReference>
<dbReference type="GO" id="GO:0004386">
    <property type="term" value="F:helicase activity"/>
    <property type="evidence" value="ECO:0007669"/>
    <property type="project" value="UniProtKB-KW"/>
</dbReference>
<dbReference type="Pfam" id="PF19306">
    <property type="entry name" value="WHD_Lhr"/>
    <property type="match status" value="1"/>
</dbReference>
<dbReference type="Pfam" id="PF08494">
    <property type="entry name" value="DEAD_assoc"/>
    <property type="match status" value="1"/>
</dbReference>
<keyword evidence="6" id="KW-0238">DNA-binding</keyword>
<dbReference type="Pfam" id="PF00270">
    <property type="entry name" value="DEAD"/>
    <property type="match status" value="1"/>
</dbReference>
<evidence type="ECO:0000256" key="5">
    <source>
        <dbReference type="ARBA" id="ARBA00022840"/>
    </source>
</evidence>
<dbReference type="InterPro" id="IPR052511">
    <property type="entry name" value="ATP-dep_Helicase"/>
</dbReference>
<evidence type="ECO:0000256" key="6">
    <source>
        <dbReference type="ARBA" id="ARBA00023125"/>
    </source>
</evidence>
<dbReference type="InterPro" id="IPR011545">
    <property type="entry name" value="DEAD/DEAH_box_helicase_dom"/>
</dbReference>
<dbReference type="SMART" id="SM00490">
    <property type="entry name" value="HELICc"/>
    <property type="match status" value="1"/>
</dbReference>
<dbReference type="InterPro" id="IPR013701">
    <property type="entry name" value="Lhr-like_DEAD/DEAH_assoc"/>
</dbReference>
<dbReference type="InterPro" id="IPR001650">
    <property type="entry name" value="Helicase_C-like"/>
</dbReference>
<dbReference type="InterPro" id="IPR014001">
    <property type="entry name" value="Helicase_ATP-bd"/>
</dbReference>
<dbReference type="InterPro" id="IPR055369">
    <property type="entry name" value="WH2_Lhr"/>
</dbReference>
<dbReference type="CDD" id="cd17922">
    <property type="entry name" value="DEXHc_LHR-like"/>
    <property type="match status" value="1"/>
</dbReference>
<evidence type="ECO:0000256" key="3">
    <source>
        <dbReference type="ARBA" id="ARBA00022801"/>
    </source>
</evidence>
<gene>
    <name evidence="11" type="ORF">GHK86_11085</name>
</gene>
<evidence type="ECO:0000313" key="12">
    <source>
        <dbReference type="Proteomes" id="UP000437736"/>
    </source>
</evidence>
<evidence type="ECO:0000256" key="4">
    <source>
        <dbReference type="ARBA" id="ARBA00022806"/>
    </source>
</evidence>
<dbReference type="EMBL" id="WJHE01000537">
    <property type="protein sequence ID" value="MST33260.1"/>
    <property type="molecule type" value="Genomic_DNA"/>
</dbReference>
<dbReference type="Pfam" id="PF00271">
    <property type="entry name" value="Helicase_C"/>
    <property type="match status" value="1"/>
</dbReference>
<evidence type="ECO:0000256" key="7">
    <source>
        <dbReference type="ARBA" id="ARBA00023204"/>
    </source>
</evidence>
<dbReference type="Pfam" id="PF23236">
    <property type="entry name" value="WHD_2nd_Lhr"/>
    <property type="match status" value="1"/>
</dbReference>